<name>A0A067MR96_BOTB1</name>
<dbReference type="PANTHER" id="PTHR39476">
    <property type="entry name" value="NADH:UBIQUINONE OXIDOREDUCTASE 6.6KD SUBUNIT"/>
    <property type="match status" value="1"/>
</dbReference>
<dbReference type="HOGENOM" id="CLU_183941_0_0_1"/>
<evidence type="ECO:0000313" key="2">
    <source>
        <dbReference type="Proteomes" id="UP000027195"/>
    </source>
</evidence>
<dbReference type="PANTHER" id="PTHR39476:SF1">
    <property type="entry name" value="NADH DEHYDROGENASE [UBIQUINONE] 1 BETA SUBCOMPLEX SUBUNIT 4"/>
    <property type="match status" value="1"/>
</dbReference>
<organism evidence="1 2">
    <name type="scientific">Botryobasidium botryosum (strain FD-172 SS1)</name>
    <dbReference type="NCBI Taxonomy" id="930990"/>
    <lineage>
        <taxon>Eukaryota</taxon>
        <taxon>Fungi</taxon>
        <taxon>Dikarya</taxon>
        <taxon>Basidiomycota</taxon>
        <taxon>Agaricomycotina</taxon>
        <taxon>Agaricomycetes</taxon>
        <taxon>Cantharellales</taxon>
        <taxon>Botryobasidiaceae</taxon>
        <taxon>Botryobasidium</taxon>
    </lineage>
</organism>
<evidence type="ECO:0008006" key="3">
    <source>
        <dbReference type="Google" id="ProtNLM"/>
    </source>
</evidence>
<proteinExistence type="predicted"/>
<sequence>MAGGHQTLKHDPAIERWYLMRENVYQHFKLTPVVTRKVVAWGLAAPLLCGLLAWKADLRWDWAVKKKGESLLAKPKGNVE</sequence>
<evidence type="ECO:0000313" key="1">
    <source>
        <dbReference type="EMBL" id="KDQ18119.1"/>
    </source>
</evidence>
<gene>
    <name evidence="1" type="ORF">BOTBODRAFT_29445</name>
</gene>
<dbReference type="InParanoid" id="A0A067MR96"/>
<reference evidence="2" key="1">
    <citation type="journal article" date="2014" name="Proc. Natl. Acad. Sci. U.S.A.">
        <title>Extensive sampling of basidiomycete genomes demonstrates inadequacy of the white-rot/brown-rot paradigm for wood decay fungi.</title>
        <authorList>
            <person name="Riley R."/>
            <person name="Salamov A.A."/>
            <person name="Brown D.W."/>
            <person name="Nagy L.G."/>
            <person name="Floudas D."/>
            <person name="Held B.W."/>
            <person name="Levasseur A."/>
            <person name="Lombard V."/>
            <person name="Morin E."/>
            <person name="Otillar R."/>
            <person name="Lindquist E.A."/>
            <person name="Sun H."/>
            <person name="LaButti K.M."/>
            <person name="Schmutz J."/>
            <person name="Jabbour D."/>
            <person name="Luo H."/>
            <person name="Baker S.E."/>
            <person name="Pisabarro A.G."/>
            <person name="Walton J.D."/>
            <person name="Blanchette R.A."/>
            <person name="Henrissat B."/>
            <person name="Martin F."/>
            <person name="Cullen D."/>
            <person name="Hibbett D.S."/>
            <person name="Grigoriev I.V."/>
        </authorList>
    </citation>
    <scope>NUCLEOTIDE SEQUENCE [LARGE SCALE GENOMIC DNA]</scope>
    <source>
        <strain evidence="2">FD-172 SS1</strain>
    </source>
</reference>
<keyword evidence="2" id="KW-1185">Reference proteome</keyword>
<dbReference type="OrthoDB" id="15108at2759"/>
<dbReference type="AlphaFoldDB" id="A0A067MR96"/>
<dbReference type="STRING" id="930990.A0A067MR96"/>
<dbReference type="EMBL" id="KL198022">
    <property type="protein sequence ID" value="KDQ18119.1"/>
    <property type="molecule type" value="Genomic_DNA"/>
</dbReference>
<dbReference type="Proteomes" id="UP000027195">
    <property type="component" value="Unassembled WGS sequence"/>
</dbReference>
<accession>A0A067MR96</accession>
<protein>
    <recommendedName>
        <fullName evidence="3">Complex I-B15</fullName>
    </recommendedName>
</protein>